<keyword evidence="8" id="KW-0472">Membrane</keyword>
<comment type="pathway">
    <text evidence="2">Protein modification; protein glycosylation.</text>
</comment>
<dbReference type="AlphaFoldDB" id="A0A183JA21"/>
<keyword evidence="9" id="KW-0325">Glycoprotein</keyword>
<comment type="similarity">
    <text evidence="10">Belongs to the glycosyltransferase 14 family.</text>
</comment>
<dbReference type="GO" id="GO:0016020">
    <property type="term" value="C:membrane"/>
    <property type="evidence" value="ECO:0007669"/>
    <property type="project" value="UniProtKB-SubCell"/>
</dbReference>
<evidence type="ECO:0000256" key="6">
    <source>
        <dbReference type="ARBA" id="ARBA00022968"/>
    </source>
</evidence>
<keyword evidence="6" id="KW-0735">Signal-anchor</keyword>
<evidence type="ECO:0000256" key="5">
    <source>
        <dbReference type="ARBA" id="ARBA00022692"/>
    </source>
</evidence>
<dbReference type="PANTHER" id="PTHR19297:SF191">
    <property type="entry name" value="PROTEIN XYLOSYLTRANSFERASE"/>
    <property type="match status" value="1"/>
</dbReference>
<dbReference type="WBParaSite" id="SBAD_0001312901-mRNA-1">
    <property type="protein sequence ID" value="SBAD_0001312901-mRNA-1"/>
    <property type="gene ID" value="SBAD_0001312901"/>
</dbReference>
<evidence type="ECO:0000313" key="11">
    <source>
        <dbReference type="EMBL" id="VDP51226.1"/>
    </source>
</evidence>
<gene>
    <name evidence="11" type="ORF">SBAD_LOCUS12719</name>
</gene>
<keyword evidence="12" id="KW-1185">Reference proteome</keyword>
<dbReference type="PANTHER" id="PTHR19297">
    <property type="entry name" value="GLYCOSYLTRANSFERASE 14 FAMILY MEMBER"/>
    <property type="match status" value="1"/>
</dbReference>
<keyword evidence="4" id="KW-0808">Transferase</keyword>
<dbReference type="EMBL" id="UZAM01018593">
    <property type="protein sequence ID" value="VDP51226.1"/>
    <property type="molecule type" value="Genomic_DNA"/>
</dbReference>
<dbReference type="GO" id="GO:0008375">
    <property type="term" value="F:acetylglucosaminyltransferase activity"/>
    <property type="evidence" value="ECO:0007669"/>
    <property type="project" value="TreeGrafter"/>
</dbReference>
<evidence type="ECO:0000256" key="9">
    <source>
        <dbReference type="ARBA" id="ARBA00023180"/>
    </source>
</evidence>
<evidence type="ECO:0000313" key="12">
    <source>
        <dbReference type="Proteomes" id="UP000270296"/>
    </source>
</evidence>
<reference evidence="11 12" key="2">
    <citation type="submission" date="2018-11" db="EMBL/GenBank/DDBJ databases">
        <authorList>
            <consortium name="Pathogen Informatics"/>
        </authorList>
    </citation>
    <scope>NUCLEOTIDE SEQUENCE [LARGE SCALE GENOMIC DNA]</scope>
</reference>
<dbReference type="InterPro" id="IPR003406">
    <property type="entry name" value="Glyco_trans_14"/>
</dbReference>
<evidence type="ECO:0000313" key="13">
    <source>
        <dbReference type="WBParaSite" id="SBAD_0001312901-mRNA-1"/>
    </source>
</evidence>
<evidence type="ECO:0000256" key="2">
    <source>
        <dbReference type="ARBA" id="ARBA00004922"/>
    </source>
</evidence>
<keyword evidence="5" id="KW-0812">Transmembrane</keyword>
<reference evidence="13" key="1">
    <citation type="submission" date="2016-06" db="UniProtKB">
        <authorList>
            <consortium name="WormBaseParasite"/>
        </authorList>
    </citation>
    <scope>IDENTIFICATION</scope>
</reference>
<protein>
    <submittedName>
        <fullName evidence="13">Beta-1,3-galactosyl-O-glycosyl-glycoprotein beta-1,6-N-acetylglucosaminyltransferase 3-like</fullName>
    </submittedName>
</protein>
<evidence type="ECO:0000256" key="8">
    <source>
        <dbReference type="ARBA" id="ARBA00023136"/>
    </source>
</evidence>
<dbReference type="OrthoDB" id="2019572at2759"/>
<dbReference type="Proteomes" id="UP000270296">
    <property type="component" value="Unassembled WGS sequence"/>
</dbReference>
<comment type="subcellular location">
    <subcellularLocation>
        <location evidence="1">Membrane</location>
        <topology evidence="1">Single-pass type II membrane protein</topology>
    </subcellularLocation>
</comment>
<sequence length="463" mass="53853">IHSRLLAGLAFRFYDDFDRITCFQTSSGNISYFLVTTDIKSLSLKFCLLSGVTLSAAVLLFWSHIQHQHRIFSSHRAEPFFIKQHPFRCDQIFAGDNHQISIAMQQSRTLLTDYEVYKLLANCSALFSRHFYPLIPTSEEEEKFPLAYVILINEHLEQVEILLNAIYAPQNIYCIHVDLKAPYIVHAAMQRLSRCLPNVMVSKTSFPISRVFIEMLDACLSCIEDIYTYLLTLQGHDFPLKTNREIVKILRAHRGANDVELVPPHDHIRYIWKYVFDESGIPIDIVQTNFIRGPPPKNIILYKGNFAVSLSRQFVDEIRMHELRSLLLKYLRNSASGDEIFWSSLNHNDWLNFSGNYPGRCVSSGRKTWISRFTLWKHEDGSTADLRHVVCRPHLFLNKFWLPDDPVAVDCLHELLFKRNYLYDKTGVLNLTYYDNLPGVLYQKHRLTPVISLQLWCGYRITA</sequence>
<dbReference type="Pfam" id="PF02485">
    <property type="entry name" value="Branch"/>
    <property type="match status" value="1"/>
</dbReference>
<accession>A0A183JA21</accession>
<organism evidence="13">
    <name type="scientific">Soboliphyme baturini</name>
    <dbReference type="NCBI Taxonomy" id="241478"/>
    <lineage>
        <taxon>Eukaryota</taxon>
        <taxon>Metazoa</taxon>
        <taxon>Ecdysozoa</taxon>
        <taxon>Nematoda</taxon>
        <taxon>Enoplea</taxon>
        <taxon>Dorylaimia</taxon>
        <taxon>Dioctophymatida</taxon>
        <taxon>Dioctophymatoidea</taxon>
        <taxon>Soboliphymatidae</taxon>
        <taxon>Soboliphyme</taxon>
    </lineage>
</organism>
<keyword evidence="7" id="KW-1133">Transmembrane helix</keyword>
<evidence type="ECO:0000256" key="3">
    <source>
        <dbReference type="ARBA" id="ARBA00022676"/>
    </source>
</evidence>
<evidence type="ECO:0000256" key="1">
    <source>
        <dbReference type="ARBA" id="ARBA00004606"/>
    </source>
</evidence>
<evidence type="ECO:0000256" key="7">
    <source>
        <dbReference type="ARBA" id="ARBA00022989"/>
    </source>
</evidence>
<name>A0A183JA21_9BILA</name>
<keyword evidence="3" id="KW-0328">Glycosyltransferase</keyword>
<proteinExistence type="inferred from homology"/>
<evidence type="ECO:0000256" key="4">
    <source>
        <dbReference type="ARBA" id="ARBA00022679"/>
    </source>
</evidence>
<evidence type="ECO:0000256" key="10">
    <source>
        <dbReference type="ARBA" id="ARBA00038150"/>
    </source>
</evidence>